<keyword evidence="2 6" id="KW-0808">Transferase</keyword>
<dbReference type="RefSeq" id="WP_164127338.1">
    <property type="nucleotide sequence ID" value="NZ_JAAGOX010000003.1"/>
</dbReference>
<dbReference type="SUPFAM" id="SSF69593">
    <property type="entry name" value="Glycerol-3-phosphate (1)-acyltransferase"/>
    <property type="match status" value="1"/>
</dbReference>
<organism evidence="6">
    <name type="scientific">Ruegeria sp. PrR005</name>
    <dbReference type="NCBI Taxonomy" id="2706882"/>
    <lineage>
        <taxon>Bacteria</taxon>
        <taxon>Pseudomonadati</taxon>
        <taxon>Pseudomonadota</taxon>
        <taxon>Alphaproteobacteria</taxon>
        <taxon>Rhodobacterales</taxon>
        <taxon>Roseobacteraceae</taxon>
        <taxon>Ruegeria</taxon>
    </lineage>
</organism>
<protein>
    <submittedName>
        <fullName evidence="6">1-acyl-sn-glycerol-3-phosphate acyltransferase</fullName>
    </submittedName>
</protein>
<dbReference type="GO" id="GO:0006654">
    <property type="term" value="P:phosphatidic acid biosynthetic process"/>
    <property type="evidence" value="ECO:0007669"/>
    <property type="project" value="TreeGrafter"/>
</dbReference>
<evidence type="ECO:0000256" key="3">
    <source>
        <dbReference type="ARBA" id="ARBA00023315"/>
    </source>
</evidence>
<evidence type="ECO:0000256" key="4">
    <source>
        <dbReference type="SAM" id="Phobius"/>
    </source>
</evidence>
<dbReference type="AlphaFoldDB" id="A0A6B2NKT8"/>
<comment type="caution">
    <text evidence="6">The sequence shown here is derived from an EMBL/GenBank/DDBJ whole genome shotgun (WGS) entry which is preliminary data.</text>
</comment>
<reference evidence="6" key="1">
    <citation type="submission" date="2020-02" db="EMBL/GenBank/DDBJ databases">
        <title>Delineation of the pyrene-degrading pathway in Roseobacter clade bacteria by genomic analysis.</title>
        <authorList>
            <person name="Zhou H."/>
            <person name="Wang H."/>
        </authorList>
    </citation>
    <scope>NUCLEOTIDE SEQUENCE</scope>
    <source>
        <strain evidence="6">PrR005</strain>
    </source>
</reference>
<dbReference type="PANTHER" id="PTHR10434">
    <property type="entry name" value="1-ACYL-SN-GLYCEROL-3-PHOSPHATE ACYLTRANSFERASE"/>
    <property type="match status" value="1"/>
</dbReference>
<evidence type="ECO:0000256" key="1">
    <source>
        <dbReference type="ARBA" id="ARBA00005189"/>
    </source>
</evidence>
<dbReference type="SMART" id="SM00563">
    <property type="entry name" value="PlsC"/>
    <property type="match status" value="1"/>
</dbReference>
<comment type="pathway">
    <text evidence="1">Lipid metabolism.</text>
</comment>
<feature type="transmembrane region" description="Helical" evidence="4">
    <location>
        <begin position="25"/>
        <end position="46"/>
    </location>
</feature>
<name>A0A6B2NKT8_9RHOB</name>
<feature type="domain" description="Phospholipid/glycerol acyltransferase" evidence="5">
    <location>
        <begin position="91"/>
        <end position="207"/>
    </location>
</feature>
<keyword evidence="4" id="KW-1133">Transmembrane helix</keyword>
<dbReference type="PANTHER" id="PTHR10434:SF66">
    <property type="entry name" value="PHOSPHOLIPID_GLYCEROL ACYLTRANSFERASE DOMAIN-CONTAINING PROTEIN"/>
    <property type="match status" value="1"/>
</dbReference>
<keyword evidence="3 6" id="KW-0012">Acyltransferase</keyword>
<dbReference type="Pfam" id="PF01553">
    <property type="entry name" value="Acyltransferase"/>
    <property type="match status" value="1"/>
</dbReference>
<dbReference type="EMBL" id="JAAGOX010000003">
    <property type="protein sequence ID" value="NDW43810.1"/>
    <property type="molecule type" value="Genomic_DNA"/>
</dbReference>
<accession>A0A6B2NKT8</accession>
<gene>
    <name evidence="6" type="ORF">G0P99_02430</name>
</gene>
<keyword evidence="4" id="KW-0812">Transmembrane</keyword>
<evidence type="ECO:0000313" key="6">
    <source>
        <dbReference type="EMBL" id="NDW43810.1"/>
    </source>
</evidence>
<evidence type="ECO:0000259" key="5">
    <source>
        <dbReference type="SMART" id="SM00563"/>
    </source>
</evidence>
<dbReference type="GO" id="GO:0003841">
    <property type="term" value="F:1-acylglycerol-3-phosphate O-acyltransferase activity"/>
    <property type="evidence" value="ECO:0007669"/>
    <property type="project" value="TreeGrafter"/>
</dbReference>
<dbReference type="InterPro" id="IPR002123">
    <property type="entry name" value="Plipid/glycerol_acylTrfase"/>
</dbReference>
<evidence type="ECO:0000256" key="2">
    <source>
        <dbReference type="ARBA" id="ARBA00022679"/>
    </source>
</evidence>
<keyword evidence="4" id="KW-0472">Membrane</keyword>
<dbReference type="CDD" id="cd07989">
    <property type="entry name" value="LPLAT_AGPAT-like"/>
    <property type="match status" value="1"/>
</dbReference>
<sequence>MTDTSNRSSGQAEFSTPALIRIVKWTGLVLFGPFYFLFIAFIPVLCQSRRGFRGWYWRTIKRACSRLMWLLSTRVEMGAAARDALRHDENSIIVINHRSHLDGFALMDALPDEKWITFGAKKELCDAALLRRGFKSAGLVEIDRKSGKLALETLSDAVKAMPARRSLVLFPEGTRVGTETLGEFKAGAVLVARETGRVIRPIVILNSDRLLPGGKRLPKSGSIRIEVLEPFLCDPNGSADADVARLRSAMIEVFEGRQQAI</sequence>
<proteinExistence type="predicted"/>